<dbReference type="InterPro" id="IPR045518">
    <property type="entry name" value="2EXR"/>
</dbReference>
<evidence type="ECO:0000313" key="3">
    <source>
        <dbReference type="Proteomes" id="UP000315783"/>
    </source>
</evidence>
<dbReference type="EMBL" id="SPUK01000019">
    <property type="protein sequence ID" value="TQV91440.1"/>
    <property type="molecule type" value="Genomic_DNA"/>
</dbReference>
<gene>
    <name evidence="2" type="ORF">IF1G_09939</name>
</gene>
<dbReference type="OrthoDB" id="3557569at2759"/>
<dbReference type="AlphaFoldDB" id="A0A545UPP8"/>
<dbReference type="Proteomes" id="UP000315783">
    <property type="component" value="Unassembled WGS sequence"/>
</dbReference>
<accession>A0A545UPP8</accession>
<keyword evidence="3" id="KW-1185">Reference proteome</keyword>
<name>A0A545UPP8_9HYPO</name>
<evidence type="ECO:0000259" key="1">
    <source>
        <dbReference type="Pfam" id="PF20150"/>
    </source>
</evidence>
<dbReference type="Pfam" id="PF20150">
    <property type="entry name" value="2EXR"/>
    <property type="match status" value="1"/>
</dbReference>
<sequence length="238" mass="26692">MPSADTAAPPATFSLFSQLPTELRLRIWNYNLPGTRIVPVRCGADDLSLGAPPMSSLAATGCTTTTPNPANLNICVESRAEAVKSYHRCFGFVGTPGHIYFDPYRDVLYFGPRRGFMATQAQFHTCMKMCKESELAAVRRIAISDSLFWNCDRYNSMTAANLTIEVLQVIAKRLPNLERLVFVPREEDEGRGDNLDRTLQRMHYQVDAAIDTLVREGIEWKIPAWHVTTLEALHDAAR</sequence>
<dbReference type="PANTHER" id="PTHR35910:SF6">
    <property type="entry name" value="2EXR DOMAIN-CONTAINING PROTEIN"/>
    <property type="match status" value="1"/>
</dbReference>
<organism evidence="2 3">
    <name type="scientific">Cordyceps javanica</name>
    <dbReference type="NCBI Taxonomy" id="43265"/>
    <lineage>
        <taxon>Eukaryota</taxon>
        <taxon>Fungi</taxon>
        <taxon>Dikarya</taxon>
        <taxon>Ascomycota</taxon>
        <taxon>Pezizomycotina</taxon>
        <taxon>Sordariomycetes</taxon>
        <taxon>Hypocreomycetidae</taxon>
        <taxon>Hypocreales</taxon>
        <taxon>Cordycipitaceae</taxon>
        <taxon>Cordyceps</taxon>
    </lineage>
</organism>
<feature type="domain" description="2EXR" evidence="1">
    <location>
        <begin position="13"/>
        <end position="108"/>
    </location>
</feature>
<proteinExistence type="predicted"/>
<dbReference type="PANTHER" id="PTHR35910">
    <property type="entry name" value="2EXR DOMAIN-CONTAINING PROTEIN"/>
    <property type="match status" value="1"/>
</dbReference>
<reference evidence="2 3" key="1">
    <citation type="journal article" date="2019" name="Appl. Microbiol. Biotechnol.">
        <title>Genome sequence of Isaria javanica and comparative genome analysis insights into family S53 peptidase evolution in fungal entomopathogens.</title>
        <authorList>
            <person name="Lin R."/>
            <person name="Zhang X."/>
            <person name="Xin B."/>
            <person name="Zou M."/>
            <person name="Gao Y."/>
            <person name="Qin F."/>
            <person name="Hu Q."/>
            <person name="Xie B."/>
            <person name="Cheng X."/>
        </authorList>
    </citation>
    <scope>NUCLEOTIDE SEQUENCE [LARGE SCALE GENOMIC DNA]</scope>
    <source>
        <strain evidence="2 3">IJ1G</strain>
    </source>
</reference>
<evidence type="ECO:0000313" key="2">
    <source>
        <dbReference type="EMBL" id="TQV91440.1"/>
    </source>
</evidence>
<comment type="caution">
    <text evidence="2">The sequence shown here is derived from an EMBL/GenBank/DDBJ whole genome shotgun (WGS) entry which is preliminary data.</text>
</comment>
<protein>
    <recommendedName>
        <fullName evidence="1">2EXR domain-containing protein</fullName>
    </recommendedName>
</protein>